<reference evidence="3 4" key="1">
    <citation type="journal article" date="2014" name="Mol. Plant">
        <title>Chromosome Scale Genome Assembly and Transcriptome Profiling of Nannochloropsis gaditana in Nitrogen Depletion.</title>
        <authorList>
            <person name="Corteggiani Carpinelli E."/>
            <person name="Telatin A."/>
            <person name="Vitulo N."/>
            <person name="Forcato C."/>
            <person name="D'Angelo M."/>
            <person name="Schiavon R."/>
            <person name="Vezzi A."/>
            <person name="Giacometti G.M."/>
            <person name="Morosinotto T."/>
            <person name="Valle G."/>
        </authorList>
    </citation>
    <scope>NUCLEOTIDE SEQUENCE [LARGE SCALE GENOMIC DNA]</scope>
    <source>
        <strain evidence="3 4">B-31</strain>
    </source>
</reference>
<dbReference type="InterPro" id="IPR050180">
    <property type="entry name" value="RNR_Ribonuclease"/>
</dbReference>
<protein>
    <submittedName>
        <fullName evidence="3">Ribonuclease ii</fullName>
    </submittedName>
</protein>
<feature type="region of interest" description="Disordered" evidence="1">
    <location>
        <begin position="545"/>
        <end position="566"/>
    </location>
</feature>
<dbReference type="InterPro" id="IPR001900">
    <property type="entry name" value="RNase_II/R"/>
</dbReference>
<dbReference type="GO" id="GO:0006402">
    <property type="term" value="P:mRNA catabolic process"/>
    <property type="evidence" value="ECO:0007669"/>
    <property type="project" value="TreeGrafter"/>
</dbReference>
<feature type="compositionally biased region" description="Acidic residues" evidence="1">
    <location>
        <begin position="408"/>
        <end position="420"/>
    </location>
</feature>
<dbReference type="AlphaFoldDB" id="W7TKI1"/>
<sequence length="959" mass="104759">MNLFSASNGICRQCRFRRRRRRGKEDTTTIPSTTLPPRSMLLLGLACALGFTHPLHAFAPRSNLPPGFFSCSHVASRAGRPPAHAATSSRSPSSSATRIFSALVREGEGEDEDKEEDWAMLEFKDMLLGGKKKAKPRAPKLPPRGPSPVQLQPESPVEIWHQGHLAFGNYEGRLKKASINVRLEHGERVAVDAGQLTGIWAAPVTSEQEQTPASWALEEQEGGPATPEAWAVVRLRAGRAMKSLSPRALSLERFWSLAMHRWRRDKAPVDSHHLAAFLFHRPEYEAVLKEEQQERTRESETLDGSGKDAFTLRLPNVSPAQRYAAAVLLAAETFRFKRSVPRVLSLGSQAAGSKVGEESVPGLLVEGEGFRPMEQSVVHSREVLAFVQAVRHHEERRALLRLDKLLEDTTEGGEEEEGGGEDGAGGGGWEEQPGGRAGSAQWDASQWRLLHHLEVFSLGAGVEGLSSTSQQVLKALGEPTTPEGAKRVLLRAGYWTERRGAEPGREDNVAAMTAAVQRMATPWPEDILELAKEALAKTQRRRAALAKVQRPNRPGRRGPHGRHDYRASGLGAYALDPPGSEFADDALGFDPETGEVLIHIADVQALVEGTPELEALARQRGEAIYLPDGPLHLLPPPALQAASLSDREVNECVTAAVTLGPDGSVLNARLLLSLVPPITRIRYDEANELLSASSLEDLPAYRRQAAQDLHVLLQASQARRALTKRSFSEGKRVSRVRRNTEGELEAIGFQRTPAHLMVDEFLALYSEAGRRFLKAHAVTLPLAPGSVSGGLDAARFGTGPLRRYTDVLAQQQMVSVLKGRPPLSKSEVIRRMTQVNWQSKASQKLRSASRGKVLLESFATYCAAKAKAAGQAYAVVRATATGTGTEVMLPDAGLRSYVRLPGGWKKKGKDGAGSRRLFDLEAGKEFEVHVLRVDPARGSIELEFAREEDAVGIPMQEEE</sequence>
<dbReference type="InterPro" id="IPR056404">
    <property type="entry name" value="HTH_RNase_II"/>
</dbReference>
<dbReference type="OrthoDB" id="5316at2759"/>
<feature type="region of interest" description="Disordered" evidence="1">
    <location>
        <begin position="132"/>
        <end position="152"/>
    </location>
</feature>
<dbReference type="Pfam" id="PF23161">
    <property type="entry name" value="HTH_RNase_II"/>
    <property type="match status" value="1"/>
</dbReference>
<dbReference type="GO" id="GO:0000175">
    <property type="term" value="F:3'-5'-RNA exonuclease activity"/>
    <property type="evidence" value="ECO:0007669"/>
    <property type="project" value="TreeGrafter"/>
</dbReference>
<keyword evidence="4" id="KW-1185">Reference proteome</keyword>
<accession>W7TKI1</accession>
<dbReference type="Pfam" id="PF00773">
    <property type="entry name" value="RNB"/>
    <property type="match status" value="1"/>
</dbReference>
<feature type="domain" description="RNB" evidence="2">
    <location>
        <begin position="562"/>
        <end position="819"/>
    </location>
</feature>
<dbReference type="SMART" id="SM00955">
    <property type="entry name" value="RNB"/>
    <property type="match status" value="1"/>
</dbReference>
<dbReference type="SUPFAM" id="SSF50249">
    <property type="entry name" value="Nucleic acid-binding proteins"/>
    <property type="match status" value="1"/>
</dbReference>
<dbReference type="GO" id="GO:0000932">
    <property type="term" value="C:P-body"/>
    <property type="evidence" value="ECO:0007669"/>
    <property type="project" value="TreeGrafter"/>
</dbReference>
<feature type="region of interest" description="Disordered" evidence="1">
    <location>
        <begin position="408"/>
        <end position="441"/>
    </location>
</feature>
<evidence type="ECO:0000313" key="3">
    <source>
        <dbReference type="EMBL" id="EWM20916.1"/>
    </source>
</evidence>
<dbReference type="PANTHER" id="PTHR23355:SF9">
    <property type="entry name" value="DIS3-LIKE EXONUCLEASE 2"/>
    <property type="match status" value="1"/>
</dbReference>
<comment type="caution">
    <text evidence="3">The sequence shown here is derived from an EMBL/GenBank/DDBJ whole genome shotgun (WGS) entry which is preliminary data.</text>
</comment>
<name>W7TKI1_9STRA</name>
<dbReference type="InterPro" id="IPR012340">
    <property type="entry name" value="NA-bd_OB-fold"/>
</dbReference>
<organism evidence="3 4">
    <name type="scientific">Nannochloropsis gaditana</name>
    <dbReference type="NCBI Taxonomy" id="72520"/>
    <lineage>
        <taxon>Eukaryota</taxon>
        <taxon>Sar</taxon>
        <taxon>Stramenopiles</taxon>
        <taxon>Ochrophyta</taxon>
        <taxon>Eustigmatophyceae</taxon>
        <taxon>Eustigmatales</taxon>
        <taxon>Monodopsidaceae</taxon>
        <taxon>Nannochloropsis</taxon>
    </lineage>
</organism>
<dbReference type="GO" id="GO:0003723">
    <property type="term" value="F:RNA binding"/>
    <property type="evidence" value="ECO:0007669"/>
    <property type="project" value="InterPro"/>
</dbReference>
<proteinExistence type="predicted"/>
<evidence type="ECO:0000313" key="4">
    <source>
        <dbReference type="Proteomes" id="UP000019335"/>
    </source>
</evidence>
<dbReference type="EMBL" id="AZIL01002741">
    <property type="protein sequence ID" value="EWM20916.1"/>
    <property type="molecule type" value="Genomic_DNA"/>
</dbReference>
<evidence type="ECO:0000259" key="2">
    <source>
        <dbReference type="SMART" id="SM00955"/>
    </source>
</evidence>
<gene>
    <name evidence="3" type="ORF">Naga_100061g7</name>
</gene>
<evidence type="ECO:0000256" key="1">
    <source>
        <dbReference type="SAM" id="MobiDB-lite"/>
    </source>
</evidence>
<dbReference type="PANTHER" id="PTHR23355">
    <property type="entry name" value="RIBONUCLEASE"/>
    <property type="match status" value="1"/>
</dbReference>
<dbReference type="Proteomes" id="UP000019335">
    <property type="component" value="Unassembled WGS sequence"/>
</dbReference>